<gene>
    <name evidence="1" type="ordered locus">Dtox_0084</name>
</gene>
<dbReference type="EMBL" id="CP001720">
    <property type="protein sequence ID" value="ACV61047.1"/>
    <property type="molecule type" value="Genomic_DNA"/>
</dbReference>
<accession>C8W1Z3</accession>
<keyword evidence="2" id="KW-1185">Reference proteome</keyword>
<dbReference type="RefSeq" id="WP_012813499.1">
    <property type="nucleotide sequence ID" value="NC_013216.1"/>
</dbReference>
<dbReference type="STRING" id="485916.Dtox_0084"/>
<dbReference type="AlphaFoldDB" id="C8W1Z3"/>
<protein>
    <submittedName>
        <fullName evidence="1">Uncharacterized protein</fullName>
    </submittedName>
</protein>
<reference evidence="1 2" key="1">
    <citation type="journal article" date="2009" name="Stand. Genomic Sci.">
        <title>Complete genome sequence of Desulfotomaculum acetoxidans type strain (5575).</title>
        <authorList>
            <person name="Spring S."/>
            <person name="Lapidus A."/>
            <person name="Schroder M."/>
            <person name="Gleim D."/>
            <person name="Sims D."/>
            <person name="Meincke L."/>
            <person name="Glavina Del Rio T."/>
            <person name="Tice H."/>
            <person name="Copeland A."/>
            <person name="Cheng J.F."/>
            <person name="Lucas S."/>
            <person name="Chen F."/>
            <person name="Nolan M."/>
            <person name="Bruce D."/>
            <person name="Goodwin L."/>
            <person name="Pitluck S."/>
            <person name="Ivanova N."/>
            <person name="Mavromatis K."/>
            <person name="Mikhailova N."/>
            <person name="Pati A."/>
            <person name="Chen A."/>
            <person name="Palaniappan K."/>
            <person name="Land M."/>
            <person name="Hauser L."/>
            <person name="Chang Y.J."/>
            <person name="Jeffries C.D."/>
            <person name="Chain P."/>
            <person name="Saunders E."/>
            <person name="Brettin T."/>
            <person name="Detter J.C."/>
            <person name="Goker M."/>
            <person name="Bristow J."/>
            <person name="Eisen J.A."/>
            <person name="Markowitz V."/>
            <person name="Hugenholtz P."/>
            <person name="Kyrpides N.C."/>
            <person name="Klenk H.P."/>
            <person name="Han C."/>
        </authorList>
    </citation>
    <scope>NUCLEOTIDE SEQUENCE [LARGE SCALE GENOMIC DNA]</scope>
    <source>
        <strain evidence="2">ATCC 49208 / DSM 771 / VKM B-1644</strain>
    </source>
</reference>
<dbReference type="HOGENOM" id="CLU_2824041_0_0_9"/>
<proteinExistence type="predicted"/>
<organism evidence="1 2">
    <name type="scientific">Desulfofarcimen acetoxidans (strain ATCC 49208 / DSM 771 / KCTC 5769 / VKM B-1644 / 5575)</name>
    <name type="common">Desulfotomaculum acetoxidans</name>
    <dbReference type="NCBI Taxonomy" id="485916"/>
    <lineage>
        <taxon>Bacteria</taxon>
        <taxon>Bacillati</taxon>
        <taxon>Bacillota</taxon>
        <taxon>Clostridia</taxon>
        <taxon>Eubacteriales</taxon>
        <taxon>Peptococcaceae</taxon>
        <taxon>Desulfofarcimen</taxon>
    </lineage>
</organism>
<dbReference type="Proteomes" id="UP000002217">
    <property type="component" value="Chromosome"/>
</dbReference>
<name>C8W1Z3_DESAS</name>
<dbReference type="KEGG" id="dae:Dtox_0084"/>
<sequence>MDRFGSLMNTGGYFILANAKAVVIRLNNMSTGKTVSVKDNLSEKWQFYSNPDTRKIKAISAFSEKS</sequence>
<evidence type="ECO:0000313" key="2">
    <source>
        <dbReference type="Proteomes" id="UP000002217"/>
    </source>
</evidence>
<evidence type="ECO:0000313" key="1">
    <source>
        <dbReference type="EMBL" id="ACV61047.1"/>
    </source>
</evidence>